<dbReference type="PANTHER" id="PTHR30308">
    <property type="entry name" value="TMRNA-BINDING COMPONENT OF TRANS-TRANSLATION TAGGING COMPLEX"/>
    <property type="match status" value="1"/>
</dbReference>
<dbReference type="EMBL" id="LBVL01000005">
    <property type="protein sequence ID" value="KKQ85616.1"/>
    <property type="molecule type" value="Genomic_DNA"/>
</dbReference>
<gene>
    <name evidence="3" type="primary">smpB</name>
    <name evidence="4" type="ORF">UT08_C0005G0067</name>
</gene>
<dbReference type="GO" id="GO:0070929">
    <property type="term" value="P:trans-translation"/>
    <property type="evidence" value="ECO:0007669"/>
    <property type="project" value="UniProtKB-UniRule"/>
</dbReference>
<evidence type="ECO:0000313" key="4">
    <source>
        <dbReference type="EMBL" id="KKQ85616.1"/>
    </source>
</evidence>
<dbReference type="HAMAP" id="MF_00023">
    <property type="entry name" value="SmpB"/>
    <property type="match status" value="1"/>
</dbReference>
<dbReference type="PANTHER" id="PTHR30308:SF2">
    <property type="entry name" value="SSRA-BINDING PROTEIN"/>
    <property type="match status" value="1"/>
</dbReference>
<name>A0A0G0P8K0_9BACT</name>
<dbReference type="SUPFAM" id="SSF74982">
    <property type="entry name" value="Small protein B (SmpB)"/>
    <property type="match status" value="1"/>
</dbReference>
<dbReference type="GO" id="GO:0003723">
    <property type="term" value="F:RNA binding"/>
    <property type="evidence" value="ECO:0007669"/>
    <property type="project" value="UniProtKB-UniRule"/>
</dbReference>
<comment type="caution">
    <text evidence="4">The sequence shown here is derived from an EMBL/GenBank/DDBJ whole genome shotgun (WGS) entry which is preliminary data.</text>
</comment>
<comment type="similarity">
    <text evidence="3">Belongs to the SmpB family.</text>
</comment>
<proteinExistence type="inferred from homology"/>
<keyword evidence="2 3" id="KW-0694">RNA-binding</keyword>
<comment type="function">
    <text evidence="3">Required for rescue of stalled ribosomes mediated by trans-translation. Binds to transfer-messenger RNA (tmRNA), required for stable association of tmRNA with ribosomes. tmRNA and SmpB together mimic tRNA shape, replacing the anticodon stem-loop with SmpB. tmRNA is encoded by the ssrA gene; the 2 termini fold to resemble tRNA(Ala) and it encodes a 'tag peptide', a short internal open reading frame. During trans-translation Ala-aminoacylated tmRNA acts like a tRNA, entering the A-site of stalled ribosomes, displacing the stalled mRNA. The ribosome then switches to translate the ORF on the tmRNA; the nascent peptide is terminated with the 'tag peptide' encoded by the tmRNA and targeted for degradation. The ribosome is freed to recommence translation, which seems to be the essential function of trans-translation.</text>
</comment>
<dbReference type="CDD" id="cd09294">
    <property type="entry name" value="SmpB"/>
    <property type="match status" value="1"/>
</dbReference>
<reference evidence="4 5" key="1">
    <citation type="journal article" date="2015" name="Nature">
        <title>rRNA introns, odd ribosomes, and small enigmatic genomes across a large radiation of phyla.</title>
        <authorList>
            <person name="Brown C.T."/>
            <person name="Hug L.A."/>
            <person name="Thomas B.C."/>
            <person name="Sharon I."/>
            <person name="Castelle C.J."/>
            <person name="Singh A."/>
            <person name="Wilkins M.J."/>
            <person name="Williams K.H."/>
            <person name="Banfield J.F."/>
        </authorList>
    </citation>
    <scope>NUCLEOTIDE SEQUENCE [LARGE SCALE GENOMIC DNA]</scope>
</reference>
<dbReference type="GO" id="GO:0070930">
    <property type="term" value="P:trans-translation-dependent protein tagging"/>
    <property type="evidence" value="ECO:0007669"/>
    <property type="project" value="TreeGrafter"/>
</dbReference>
<protein>
    <recommendedName>
        <fullName evidence="3">SsrA-binding protein</fullName>
    </recommendedName>
    <alternativeName>
        <fullName evidence="3">Small protein B</fullName>
    </alternativeName>
</protein>
<accession>A0A0G0P8K0</accession>
<dbReference type="NCBIfam" id="NF003843">
    <property type="entry name" value="PRK05422.1"/>
    <property type="match status" value="1"/>
</dbReference>
<evidence type="ECO:0000256" key="2">
    <source>
        <dbReference type="ARBA" id="ARBA00022884"/>
    </source>
</evidence>
<dbReference type="GO" id="GO:0005829">
    <property type="term" value="C:cytosol"/>
    <property type="evidence" value="ECO:0007669"/>
    <property type="project" value="TreeGrafter"/>
</dbReference>
<sequence>MQILNRKAKFNYFLYERLEAGISLLGGEARAVRSGKVDLSQSYVKLIDNQAFLVNANIPIEGKKDYESTRSRKLLLHKDQIVSLKTKIKSKRLTVVPVRMYNKGRLLKVEIALAKSKRKFEKKEAIKRKDIEREIEEEFKNSV</sequence>
<comment type="subcellular location">
    <subcellularLocation>
        <location evidence="3">Cytoplasm</location>
    </subcellularLocation>
    <text evidence="3">The tmRNA-SmpB complex associates with stalled 70S ribosomes.</text>
</comment>
<dbReference type="NCBIfam" id="TIGR00086">
    <property type="entry name" value="smpB"/>
    <property type="match status" value="1"/>
</dbReference>
<evidence type="ECO:0000256" key="1">
    <source>
        <dbReference type="ARBA" id="ARBA00022490"/>
    </source>
</evidence>
<dbReference type="InterPro" id="IPR000037">
    <property type="entry name" value="SsrA-bd_prot"/>
</dbReference>
<evidence type="ECO:0000313" key="5">
    <source>
        <dbReference type="Proteomes" id="UP000034081"/>
    </source>
</evidence>
<organism evidence="4 5">
    <name type="scientific">Candidatus Woesebacteria bacterium GW2011_GWB1_38_8</name>
    <dbReference type="NCBI Taxonomy" id="1618570"/>
    <lineage>
        <taxon>Bacteria</taxon>
        <taxon>Candidatus Woeseibacteriota</taxon>
    </lineage>
</organism>
<keyword evidence="1 3" id="KW-0963">Cytoplasm</keyword>
<dbReference type="InterPro" id="IPR023620">
    <property type="entry name" value="SmpB"/>
</dbReference>
<dbReference type="Gene3D" id="2.40.280.10">
    <property type="match status" value="1"/>
</dbReference>
<dbReference type="AlphaFoldDB" id="A0A0G0P8K0"/>
<dbReference type="Proteomes" id="UP000034081">
    <property type="component" value="Unassembled WGS sequence"/>
</dbReference>
<evidence type="ECO:0000256" key="3">
    <source>
        <dbReference type="HAMAP-Rule" id="MF_00023"/>
    </source>
</evidence>
<dbReference type="Pfam" id="PF01668">
    <property type="entry name" value="SmpB"/>
    <property type="match status" value="1"/>
</dbReference>
<dbReference type="STRING" id="1618570.UT08_C0005G0067"/>